<gene>
    <name evidence="2" type="ORF">Tco025E_06577</name>
</gene>
<reference evidence="2 3" key="1">
    <citation type="journal article" date="2018" name="BMC Genomics">
        <title>Genomic comparison of Trypanosoma conorhini and Trypanosoma rangeli to Trypanosoma cruzi strains of high and low virulence.</title>
        <authorList>
            <person name="Bradwell K.R."/>
            <person name="Koparde V.N."/>
            <person name="Matveyev A.V."/>
            <person name="Serrano M.G."/>
            <person name="Alves J.M."/>
            <person name="Parikh H."/>
            <person name="Huang B."/>
            <person name="Lee V."/>
            <person name="Espinosa-Alvarez O."/>
            <person name="Ortiz P.A."/>
            <person name="Costa-Martins A.G."/>
            <person name="Teixeira M.M."/>
            <person name="Buck G.A."/>
        </authorList>
    </citation>
    <scope>NUCLEOTIDE SEQUENCE [LARGE SCALE GENOMIC DNA]</scope>
    <source>
        <strain evidence="2 3">025E</strain>
    </source>
</reference>
<dbReference type="SUPFAM" id="SSF47473">
    <property type="entry name" value="EF-hand"/>
    <property type="match status" value="1"/>
</dbReference>
<comment type="caution">
    <text evidence="2">The sequence shown here is derived from an EMBL/GenBank/DDBJ whole genome shotgun (WGS) entry which is preliminary data.</text>
</comment>
<dbReference type="EMBL" id="MKKU01000454">
    <property type="protein sequence ID" value="RNF11726.1"/>
    <property type="molecule type" value="Genomic_DNA"/>
</dbReference>
<proteinExistence type="predicted"/>
<dbReference type="GeneID" id="40320188"/>
<dbReference type="Proteomes" id="UP000284403">
    <property type="component" value="Unassembled WGS sequence"/>
</dbReference>
<dbReference type="OrthoDB" id="26525at2759"/>
<protein>
    <recommendedName>
        <fullName evidence="4">EF-hand domain-containing protein</fullName>
    </recommendedName>
</protein>
<evidence type="ECO:0000313" key="2">
    <source>
        <dbReference type="EMBL" id="RNF11726.1"/>
    </source>
</evidence>
<evidence type="ECO:0008006" key="4">
    <source>
        <dbReference type="Google" id="ProtNLM"/>
    </source>
</evidence>
<feature type="compositionally biased region" description="Gly residues" evidence="1">
    <location>
        <begin position="364"/>
        <end position="376"/>
    </location>
</feature>
<accession>A0A422P1W5</accession>
<feature type="region of interest" description="Disordered" evidence="1">
    <location>
        <begin position="349"/>
        <end position="394"/>
    </location>
</feature>
<name>A0A422P1W5_9TRYP</name>
<dbReference type="Gene3D" id="1.10.238.10">
    <property type="entry name" value="EF-hand"/>
    <property type="match status" value="1"/>
</dbReference>
<dbReference type="InterPro" id="IPR011992">
    <property type="entry name" value="EF-hand-dom_pair"/>
</dbReference>
<feature type="region of interest" description="Disordered" evidence="1">
    <location>
        <begin position="419"/>
        <end position="448"/>
    </location>
</feature>
<evidence type="ECO:0000256" key="1">
    <source>
        <dbReference type="SAM" id="MobiDB-lite"/>
    </source>
</evidence>
<sequence>MSSKWPASPVLKASRGAFVTRGTRGSNAAAGSVGREARDNMMLSMRQDNPTDPAVMPELSLEETMRVREVFSELVRDEYITAVFALRVVLSHFGMYPSDEELSLLLGVYENKISVTNLCHYLRFYKREFELSAQLRRGENPEGSTQDEIEDTLRAFVSLGGAEDGSGSVKVEDLRHVCHEFGLTIDIDSMLFGIVDLENQTSLNYAEFCDMWRPRRRQQEMGSMASVLESQLDVRSALRALGMDSSSVLRPSSMSHEGSSVTLRDDAGVEGYKFPQGAEPGSPGRQGQGSTHTVSRSEALHLQALKRFLVPETAVGTTAPDALPSVKRKGARRQSTQLALHIAALAEPDRRRSYAPNREEAANAGGGASGGAGIGGDNDDGGLPALTGATGGGYRAPSPMILSLRNSAAYKRRLQAFVQKSMKKKRARDSGAWSRFPSISPEEDGSRS</sequence>
<evidence type="ECO:0000313" key="3">
    <source>
        <dbReference type="Proteomes" id="UP000284403"/>
    </source>
</evidence>
<keyword evidence="3" id="KW-1185">Reference proteome</keyword>
<feature type="region of interest" description="Disordered" evidence="1">
    <location>
        <begin position="270"/>
        <end position="296"/>
    </location>
</feature>
<feature type="compositionally biased region" description="Basic and acidic residues" evidence="1">
    <location>
        <begin position="349"/>
        <end position="361"/>
    </location>
</feature>
<organism evidence="2 3">
    <name type="scientific">Trypanosoma conorhini</name>
    <dbReference type="NCBI Taxonomy" id="83891"/>
    <lineage>
        <taxon>Eukaryota</taxon>
        <taxon>Discoba</taxon>
        <taxon>Euglenozoa</taxon>
        <taxon>Kinetoplastea</taxon>
        <taxon>Metakinetoplastina</taxon>
        <taxon>Trypanosomatida</taxon>
        <taxon>Trypanosomatidae</taxon>
        <taxon>Trypanosoma</taxon>
    </lineage>
</organism>
<dbReference type="RefSeq" id="XP_029226425.1">
    <property type="nucleotide sequence ID" value="XM_029373452.1"/>
</dbReference>
<dbReference type="AlphaFoldDB" id="A0A422P1W5"/>